<dbReference type="PANTHER" id="PTHR43639">
    <property type="entry name" value="OXIDOREDUCTASE, SHORT-CHAIN DEHYDROGENASE/REDUCTASE FAMILY (AFU_ORTHOLOGUE AFUA_5G02870)"/>
    <property type="match status" value="1"/>
</dbReference>
<evidence type="ECO:0008006" key="4">
    <source>
        <dbReference type="Google" id="ProtNLM"/>
    </source>
</evidence>
<keyword evidence="2" id="KW-0560">Oxidoreductase</keyword>
<dbReference type="Gene3D" id="3.40.50.720">
    <property type="entry name" value="NAD(P)-binding Rossmann-like Domain"/>
    <property type="match status" value="1"/>
</dbReference>
<dbReference type="SUPFAM" id="SSF51735">
    <property type="entry name" value="NAD(P)-binding Rossmann-fold domains"/>
    <property type="match status" value="1"/>
</dbReference>
<dbReference type="PANTHER" id="PTHR43639:SF1">
    <property type="entry name" value="SHORT-CHAIN DEHYDROGENASE_REDUCTASE FAMILY PROTEIN"/>
    <property type="match status" value="1"/>
</dbReference>
<gene>
    <name evidence="3" type="ORF">METZ01_LOCUS192986</name>
</gene>
<evidence type="ECO:0000256" key="2">
    <source>
        <dbReference type="ARBA" id="ARBA00023002"/>
    </source>
</evidence>
<dbReference type="GO" id="GO:0016491">
    <property type="term" value="F:oxidoreductase activity"/>
    <property type="evidence" value="ECO:0007669"/>
    <property type="project" value="UniProtKB-KW"/>
</dbReference>
<dbReference type="InterPro" id="IPR036291">
    <property type="entry name" value="NAD(P)-bd_dom_sf"/>
</dbReference>
<protein>
    <recommendedName>
        <fullName evidence="4">Dehydrogenase</fullName>
    </recommendedName>
</protein>
<dbReference type="AlphaFoldDB" id="A0A382DPY6"/>
<dbReference type="InterPro" id="IPR002347">
    <property type="entry name" value="SDR_fam"/>
</dbReference>
<dbReference type="CDD" id="cd05233">
    <property type="entry name" value="SDR_c"/>
    <property type="match status" value="1"/>
</dbReference>
<name>A0A382DPY6_9ZZZZ</name>
<dbReference type="Pfam" id="PF13561">
    <property type="entry name" value="adh_short_C2"/>
    <property type="match status" value="1"/>
</dbReference>
<reference evidence="3" key="1">
    <citation type="submission" date="2018-05" db="EMBL/GenBank/DDBJ databases">
        <authorList>
            <person name="Lanie J.A."/>
            <person name="Ng W.-L."/>
            <person name="Kazmierczak K.M."/>
            <person name="Andrzejewski T.M."/>
            <person name="Davidsen T.M."/>
            <person name="Wayne K.J."/>
            <person name="Tettelin H."/>
            <person name="Glass J.I."/>
            <person name="Rusch D."/>
            <person name="Podicherti R."/>
            <person name="Tsui H.-C.T."/>
            <person name="Winkler M.E."/>
        </authorList>
    </citation>
    <scope>NUCLEOTIDE SEQUENCE</scope>
</reference>
<dbReference type="EMBL" id="UINC01040364">
    <property type="protein sequence ID" value="SVB40132.1"/>
    <property type="molecule type" value="Genomic_DNA"/>
</dbReference>
<evidence type="ECO:0000313" key="3">
    <source>
        <dbReference type="EMBL" id="SVB40132.1"/>
    </source>
</evidence>
<proteinExistence type="inferred from homology"/>
<evidence type="ECO:0000256" key="1">
    <source>
        <dbReference type="ARBA" id="ARBA00006484"/>
    </source>
</evidence>
<comment type="similarity">
    <text evidence="1">Belongs to the short-chain dehydrogenases/reductases (SDR) family.</text>
</comment>
<dbReference type="PRINTS" id="PR00081">
    <property type="entry name" value="GDHRDH"/>
</dbReference>
<sequence>MNGAALVVGGSGAIGAEICRAIAARGMDVSIAARSNTESAQRVALDVEGLGNRSLVVEVDLNEPESLERAVQDTVDKFGALDALIYAAGLLVDQMWCSTVDAEKFKVHLVSEAVGCFASISHALPHLRETAGSVVAVTSVAVRRNVQRDVLSAAPKAAIEALIRSVAAEEGRYGLRANAVGVGFLADGMAQRLVESGAVAPEAMRETETALPMRRLGKAVEIAEVVSFLISPGASYVTGQVIDVDGGYSI</sequence>
<accession>A0A382DPY6</accession>
<organism evidence="3">
    <name type="scientific">marine metagenome</name>
    <dbReference type="NCBI Taxonomy" id="408172"/>
    <lineage>
        <taxon>unclassified sequences</taxon>
        <taxon>metagenomes</taxon>
        <taxon>ecological metagenomes</taxon>
    </lineage>
</organism>